<name>A0A438CQT9_VITVI</name>
<proteinExistence type="predicted"/>
<dbReference type="AlphaFoldDB" id="A0A438CQT9"/>
<dbReference type="EMBL" id="QGNW01002077">
    <property type="protein sequence ID" value="RVW25585.1"/>
    <property type="molecule type" value="Genomic_DNA"/>
</dbReference>
<gene>
    <name evidence="1" type="ORF">CK203_117067</name>
</gene>
<reference evidence="1 2" key="1">
    <citation type="journal article" date="2018" name="PLoS Genet.">
        <title>Population sequencing reveals clonal diversity and ancestral inbreeding in the grapevine cultivar Chardonnay.</title>
        <authorList>
            <person name="Roach M.J."/>
            <person name="Johnson D.L."/>
            <person name="Bohlmann J."/>
            <person name="van Vuuren H.J."/>
            <person name="Jones S.J."/>
            <person name="Pretorius I.S."/>
            <person name="Schmidt S.A."/>
            <person name="Borneman A.R."/>
        </authorList>
    </citation>
    <scope>NUCLEOTIDE SEQUENCE [LARGE SCALE GENOMIC DNA]</scope>
    <source>
        <strain evidence="2">cv. Chardonnay</strain>
        <tissue evidence="1">Leaf</tissue>
    </source>
</reference>
<protein>
    <submittedName>
        <fullName evidence="1">Uncharacterized protein</fullName>
    </submittedName>
</protein>
<evidence type="ECO:0000313" key="2">
    <source>
        <dbReference type="Proteomes" id="UP000288805"/>
    </source>
</evidence>
<evidence type="ECO:0000313" key="1">
    <source>
        <dbReference type="EMBL" id="RVW25585.1"/>
    </source>
</evidence>
<organism evidence="1 2">
    <name type="scientific">Vitis vinifera</name>
    <name type="common">Grape</name>
    <dbReference type="NCBI Taxonomy" id="29760"/>
    <lineage>
        <taxon>Eukaryota</taxon>
        <taxon>Viridiplantae</taxon>
        <taxon>Streptophyta</taxon>
        <taxon>Embryophyta</taxon>
        <taxon>Tracheophyta</taxon>
        <taxon>Spermatophyta</taxon>
        <taxon>Magnoliopsida</taxon>
        <taxon>eudicotyledons</taxon>
        <taxon>Gunneridae</taxon>
        <taxon>Pentapetalae</taxon>
        <taxon>rosids</taxon>
        <taxon>Vitales</taxon>
        <taxon>Vitaceae</taxon>
        <taxon>Viteae</taxon>
        <taxon>Vitis</taxon>
    </lineage>
</organism>
<comment type="caution">
    <text evidence="1">The sequence shown here is derived from an EMBL/GenBank/DDBJ whole genome shotgun (WGS) entry which is preliminary data.</text>
</comment>
<accession>A0A438CQT9</accession>
<dbReference type="Proteomes" id="UP000288805">
    <property type="component" value="Unassembled WGS sequence"/>
</dbReference>
<sequence>MPTTLSPPFPAAQEITPDSSSCNRLIMSITQIEKPPASPPPPHIHHLGPFQVEDLLLLQSASVAGSLASVAVHSLLLLVHSPLLLFTPMTTSNSPCYGKKTETISKRPSVPPPTIIKYSCSSISKVPTQYDLSFILIVQSSDN</sequence>